<evidence type="ECO:0000256" key="4">
    <source>
        <dbReference type="ARBA" id="ARBA00022679"/>
    </source>
</evidence>
<comment type="caution">
    <text evidence="13">The sequence shown here is derived from an EMBL/GenBank/DDBJ whole genome shotgun (WGS) entry which is preliminary data.</text>
</comment>
<dbReference type="AlphaFoldDB" id="A0A9P5N305"/>
<dbReference type="InterPro" id="IPR045270">
    <property type="entry name" value="STKc_AGC"/>
</dbReference>
<dbReference type="Gene3D" id="3.30.200.20">
    <property type="entry name" value="Phosphorylase Kinase, domain 1"/>
    <property type="match status" value="1"/>
</dbReference>
<dbReference type="InterPro" id="IPR011009">
    <property type="entry name" value="Kinase-like_dom_sf"/>
</dbReference>
<comment type="similarity">
    <text evidence="11">Belongs to the protein kinase superfamily.</text>
</comment>
<feature type="binding site" evidence="10">
    <location>
        <position position="58"/>
    </location>
    <ligand>
        <name>ATP</name>
        <dbReference type="ChEBI" id="CHEBI:30616"/>
    </ligand>
</feature>
<dbReference type="InterPro" id="IPR017441">
    <property type="entry name" value="Protein_kinase_ATP_BS"/>
</dbReference>
<keyword evidence="4" id="KW-0808">Transferase</keyword>
<reference evidence="13" key="1">
    <citation type="submission" date="2019-10" db="EMBL/GenBank/DDBJ databases">
        <authorList>
            <consortium name="DOE Joint Genome Institute"/>
            <person name="Kuo A."/>
            <person name="Miyauchi S."/>
            <person name="Kiss E."/>
            <person name="Drula E."/>
            <person name="Kohler A."/>
            <person name="Sanchez-Garcia M."/>
            <person name="Andreopoulos B."/>
            <person name="Barry K.W."/>
            <person name="Bonito G."/>
            <person name="Buee M."/>
            <person name="Carver A."/>
            <person name="Chen C."/>
            <person name="Cichocki N."/>
            <person name="Clum A."/>
            <person name="Culley D."/>
            <person name="Crous P.W."/>
            <person name="Fauchery L."/>
            <person name="Girlanda M."/>
            <person name="Hayes R."/>
            <person name="Keri Z."/>
            <person name="LaButti K."/>
            <person name="Lipzen A."/>
            <person name="Lombard V."/>
            <person name="Magnuson J."/>
            <person name="Maillard F."/>
            <person name="Morin E."/>
            <person name="Murat C."/>
            <person name="Nolan M."/>
            <person name="Ohm R."/>
            <person name="Pangilinan J."/>
            <person name="Pereira M."/>
            <person name="Perotto S."/>
            <person name="Peter M."/>
            <person name="Riley R."/>
            <person name="Sitrit Y."/>
            <person name="Stielow B."/>
            <person name="Szollosi G."/>
            <person name="Zifcakova L."/>
            <person name="Stursova M."/>
            <person name="Spatafora J.W."/>
            <person name="Tedersoo L."/>
            <person name="Vaario L.-M."/>
            <person name="Yamada A."/>
            <person name="Yan M."/>
            <person name="Wang P."/>
            <person name="Xu J."/>
            <person name="Bruns T."/>
            <person name="Baldrian P."/>
            <person name="Vilgalys R."/>
            <person name="Henrissat B."/>
            <person name="Grigoriev I.V."/>
            <person name="Hibbett D."/>
            <person name="Nagy L.G."/>
            <person name="Martin F.M."/>
        </authorList>
    </citation>
    <scope>NUCLEOTIDE SEQUENCE</scope>
    <source>
        <strain evidence="13">Prilba</strain>
    </source>
</reference>
<dbReference type="FunFam" id="1.10.510.10:FF:000024">
    <property type="entry name" value="Probable serine/threonine-protein kinase cot-1"/>
    <property type="match status" value="1"/>
</dbReference>
<dbReference type="SUPFAM" id="SSF56112">
    <property type="entry name" value="Protein kinase-like (PK-like)"/>
    <property type="match status" value="1"/>
</dbReference>
<feature type="domain" description="Protein kinase" evidence="12">
    <location>
        <begin position="29"/>
        <end position="293"/>
    </location>
</feature>
<evidence type="ECO:0000256" key="2">
    <source>
        <dbReference type="ARBA" id="ARBA00022527"/>
    </source>
</evidence>
<dbReference type="OrthoDB" id="68483at2759"/>
<dbReference type="Pfam" id="PF00069">
    <property type="entry name" value="Pkinase"/>
    <property type="match status" value="1"/>
</dbReference>
<evidence type="ECO:0000313" key="14">
    <source>
        <dbReference type="Proteomes" id="UP000759537"/>
    </source>
</evidence>
<dbReference type="PROSITE" id="PS50011">
    <property type="entry name" value="PROTEIN_KINASE_DOM"/>
    <property type="match status" value="1"/>
</dbReference>
<dbReference type="InterPro" id="IPR000719">
    <property type="entry name" value="Prot_kinase_dom"/>
</dbReference>
<organism evidence="13 14">
    <name type="scientific">Russula ochroleuca</name>
    <dbReference type="NCBI Taxonomy" id="152965"/>
    <lineage>
        <taxon>Eukaryota</taxon>
        <taxon>Fungi</taxon>
        <taxon>Dikarya</taxon>
        <taxon>Basidiomycota</taxon>
        <taxon>Agaricomycotina</taxon>
        <taxon>Agaricomycetes</taxon>
        <taxon>Russulales</taxon>
        <taxon>Russulaceae</taxon>
        <taxon>Russula</taxon>
    </lineage>
</organism>
<evidence type="ECO:0000313" key="13">
    <source>
        <dbReference type="EMBL" id="KAF8485150.1"/>
    </source>
</evidence>
<evidence type="ECO:0000256" key="7">
    <source>
        <dbReference type="ARBA" id="ARBA00022840"/>
    </source>
</evidence>
<comment type="catalytic activity">
    <reaction evidence="8">
        <text>L-threonyl-[protein] + ATP = O-phospho-L-threonyl-[protein] + ADP + H(+)</text>
        <dbReference type="Rhea" id="RHEA:46608"/>
        <dbReference type="Rhea" id="RHEA-COMP:11060"/>
        <dbReference type="Rhea" id="RHEA-COMP:11605"/>
        <dbReference type="ChEBI" id="CHEBI:15378"/>
        <dbReference type="ChEBI" id="CHEBI:30013"/>
        <dbReference type="ChEBI" id="CHEBI:30616"/>
        <dbReference type="ChEBI" id="CHEBI:61977"/>
        <dbReference type="ChEBI" id="CHEBI:456216"/>
        <dbReference type="EC" id="2.7.11.1"/>
    </reaction>
</comment>
<dbReference type="GO" id="GO:0007010">
    <property type="term" value="P:cytoskeleton organization"/>
    <property type="evidence" value="ECO:0007669"/>
    <property type="project" value="UniProtKB-ARBA"/>
</dbReference>
<evidence type="ECO:0000256" key="9">
    <source>
        <dbReference type="ARBA" id="ARBA00048679"/>
    </source>
</evidence>
<keyword evidence="5 10" id="KW-0547">Nucleotide-binding</keyword>
<evidence type="ECO:0000256" key="11">
    <source>
        <dbReference type="RuleBase" id="RU000304"/>
    </source>
</evidence>
<keyword evidence="14" id="KW-1185">Reference proteome</keyword>
<evidence type="ECO:0000256" key="10">
    <source>
        <dbReference type="PROSITE-ProRule" id="PRU10141"/>
    </source>
</evidence>
<dbReference type="EMBL" id="WHVB01000003">
    <property type="protein sequence ID" value="KAF8485150.1"/>
    <property type="molecule type" value="Genomic_DNA"/>
</dbReference>
<dbReference type="Gene3D" id="1.10.510.10">
    <property type="entry name" value="Transferase(Phosphotransferase) domain 1"/>
    <property type="match status" value="1"/>
</dbReference>
<evidence type="ECO:0000256" key="5">
    <source>
        <dbReference type="ARBA" id="ARBA00022741"/>
    </source>
</evidence>
<dbReference type="Proteomes" id="UP000759537">
    <property type="component" value="Unassembled WGS sequence"/>
</dbReference>
<dbReference type="SMART" id="SM00220">
    <property type="entry name" value="S_TKc"/>
    <property type="match status" value="1"/>
</dbReference>
<evidence type="ECO:0000259" key="12">
    <source>
        <dbReference type="PROSITE" id="PS50011"/>
    </source>
</evidence>
<evidence type="ECO:0000256" key="6">
    <source>
        <dbReference type="ARBA" id="ARBA00022777"/>
    </source>
</evidence>
<sequence length="444" mass="49788">MSFCPQLRRPLPKGTAYLSLMAAPCLNDFTILRGLGDGSSSTVHLVRENDTGGLYALKAIPKRRPTGREIGIESVMTERNTLLDLRGDDFILQLRACFHDSRNYYFVTEYHPAGDLHTLLLTKGSPRHVVRFYMAELLIALERTHAKRIVHRDVKPENLFMDIDGHIVLGDFGIARKLRPGEITIPCDDMFGTPAYTAPEMFTGEPYGREVDLWAFGVMLYELITGNEAFKSNTVPQSDPDWLAHLARNILHDELEDSPFLTPDAADLVRKLLRKRPKTRLININEIKRHAFFEGLDWRALSSRSLPPPWIPCIEPGDVVGRKYPVLIPGLPYDPKCDPEQDFSFCFSPVALTPTCQRHQRLFNSLGCALPTVVTWVEGGAPALGLSSSSSCTSLESYVEIADAEGCHPVALYGPSGRRKHLQPLTRWATCLFGRRTDATRFPT</sequence>
<reference evidence="13" key="2">
    <citation type="journal article" date="2020" name="Nat. Commun.">
        <title>Large-scale genome sequencing of mycorrhizal fungi provides insights into the early evolution of symbiotic traits.</title>
        <authorList>
            <person name="Miyauchi S."/>
            <person name="Kiss E."/>
            <person name="Kuo A."/>
            <person name="Drula E."/>
            <person name="Kohler A."/>
            <person name="Sanchez-Garcia M."/>
            <person name="Morin E."/>
            <person name="Andreopoulos B."/>
            <person name="Barry K.W."/>
            <person name="Bonito G."/>
            <person name="Buee M."/>
            <person name="Carver A."/>
            <person name="Chen C."/>
            <person name="Cichocki N."/>
            <person name="Clum A."/>
            <person name="Culley D."/>
            <person name="Crous P.W."/>
            <person name="Fauchery L."/>
            <person name="Girlanda M."/>
            <person name="Hayes R.D."/>
            <person name="Keri Z."/>
            <person name="LaButti K."/>
            <person name="Lipzen A."/>
            <person name="Lombard V."/>
            <person name="Magnuson J."/>
            <person name="Maillard F."/>
            <person name="Murat C."/>
            <person name="Nolan M."/>
            <person name="Ohm R.A."/>
            <person name="Pangilinan J."/>
            <person name="Pereira M.F."/>
            <person name="Perotto S."/>
            <person name="Peter M."/>
            <person name="Pfister S."/>
            <person name="Riley R."/>
            <person name="Sitrit Y."/>
            <person name="Stielow J.B."/>
            <person name="Szollosi G."/>
            <person name="Zifcakova L."/>
            <person name="Stursova M."/>
            <person name="Spatafora J.W."/>
            <person name="Tedersoo L."/>
            <person name="Vaario L.M."/>
            <person name="Yamada A."/>
            <person name="Yan M."/>
            <person name="Wang P."/>
            <person name="Xu J."/>
            <person name="Bruns T."/>
            <person name="Baldrian P."/>
            <person name="Vilgalys R."/>
            <person name="Dunand C."/>
            <person name="Henrissat B."/>
            <person name="Grigoriev I.V."/>
            <person name="Hibbett D."/>
            <person name="Nagy L.G."/>
            <person name="Martin F.M."/>
        </authorList>
    </citation>
    <scope>NUCLEOTIDE SEQUENCE</scope>
    <source>
        <strain evidence="13">Prilba</strain>
    </source>
</reference>
<dbReference type="CDD" id="cd05123">
    <property type="entry name" value="STKc_AGC"/>
    <property type="match status" value="1"/>
</dbReference>
<keyword evidence="6 13" id="KW-0418">Kinase</keyword>
<gene>
    <name evidence="13" type="ORF">DFH94DRAFT_265563</name>
</gene>
<dbReference type="GO" id="GO:0004674">
    <property type="term" value="F:protein serine/threonine kinase activity"/>
    <property type="evidence" value="ECO:0007669"/>
    <property type="project" value="UniProtKB-KW"/>
</dbReference>
<proteinExistence type="inferred from homology"/>
<evidence type="ECO:0000256" key="8">
    <source>
        <dbReference type="ARBA" id="ARBA00047899"/>
    </source>
</evidence>
<dbReference type="EC" id="2.7.11.1" evidence="1"/>
<dbReference type="PROSITE" id="PS00107">
    <property type="entry name" value="PROTEIN_KINASE_ATP"/>
    <property type="match status" value="1"/>
</dbReference>
<accession>A0A9P5N305</accession>
<evidence type="ECO:0000256" key="3">
    <source>
        <dbReference type="ARBA" id="ARBA00022553"/>
    </source>
</evidence>
<dbReference type="PROSITE" id="PS00108">
    <property type="entry name" value="PROTEIN_KINASE_ST"/>
    <property type="match status" value="1"/>
</dbReference>
<dbReference type="GO" id="GO:0005524">
    <property type="term" value="F:ATP binding"/>
    <property type="evidence" value="ECO:0007669"/>
    <property type="project" value="UniProtKB-UniRule"/>
</dbReference>
<comment type="catalytic activity">
    <reaction evidence="9">
        <text>L-seryl-[protein] + ATP = O-phospho-L-seryl-[protein] + ADP + H(+)</text>
        <dbReference type="Rhea" id="RHEA:17989"/>
        <dbReference type="Rhea" id="RHEA-COMP:9863"/>
        <dbReference type="Rhea" id="RHEA-COMP:11604"/>
        <dbReference type="ChEBI" id="CHEBI:15378"/>
        <dbReference type="ChEBI" id="CHEBI:29999"/>
        <dbReference type="ChEBI" id="CHEBI:30616"/>
        <dbReference type="ChEBI" id="CHEBI:83421"/>
        <dbReference type="ChEBI" id="CHEBI:456216"/>
        <dbReference type="EC" id="2.7.11.1"/>
    </reaction>
</comment>
<dbReference type="PANTHER" id="PTHR24351">
    <property type="entry name" value="RIBOSOMAL PROTEIN S6 KINASE"/>
    <property type="match status" value="1"/>
</dbReference>
<protein>
    <recommendedName>
        <fullName evidence="1">non-specific serine/threonine protein kinase</fullName>
        <ecNumber evidence="1">2.7.11.1</ecNumber>
    </recommendedName>
</protein>
<dbReference type="InterPro" id="IPR008271">
    <property type="entry name" value="Ser/Thr_kinase_AS"/>
</dbReference>
<keyword evidence="2 11" id="KW-0723">Serine/threonine-protein kinase</keyword>
<keyword evidence="7 10" id="KW-0067">ATP-binding</keyword>
<evidence type="ECO:0000256" key="1">
    <source>
        <dbReference type="ARBA" id="ARBA00012513"/>
    </source>
</evidence>
<name>A0A9P5N305_9AGAM</name>
<keyword evidence="3" id="KW-0597">Phosphoprotein</keyword>